<comment type="caution">
    <text evidence="4">The sequence shown here is derived from an EMBL/GenBank/DDBJ whole genome shotgun (WGS) entry which is preliminary data.</text>
</comment>
<dbReference type="Proteomes" id="UP000249522">
    <property type="component" value="Unassembled WGS sequence"/>
</dbReference>
<feature type="domain" description="Fe/B12 periplasmic-binding" evidence="3">
    <location>
        <begin position="64"/>
        <end position="343"/>
    </location>
</feature>
<evidence type="ECO:0000256" key="1">
    <source>
        <dbReference type="ARBA" id="ARBA00008814"/>
    </source>
</evidence>
<dbReference type="PANTHER" id="PTHR30535">
    <property type="entry name" value="VITAMIN B12-BINDING PROTEIN"/>
    <property type="match status" value="1"/>
</dbReference>
<dbReference type="OrthoDB" id="9787830at2"/>
<dbReference type="PANTHER" id="PTHR30535:SF34">
    <property type="entry name" value="MOLYBDATE-BINDING PROTEIN MOLA"/>
    <property type="match status" value="1"/>
</dbReference>
<accession>A0A2W1LIZ0</accession>
<dbReference type="InterPro" id="IPR050902">
    <property type="entry name" value="ABC_Transporter_SBP"/>
</dbReference>
<dbReference type="AlphaFoldDB" id="A0A2W1LIZ0"/>
<dbReference type="PROSITE" id="PS50983">
    <property type="entry name" value="FE_B12_PBP"/>
    <property type="match status" value="1"/>
</dbReference>
<comment type="similarity">
    <text evidence="1">Belongs to the bacterial solute-binding protein 8 family.</text>
</comment>
<proteinExistence type="inferred from homology"/>
<keyword evidence="2" id="KW-0732">Signal</keyword>
<keyword evidence="5" id="KW-1185">Reference proteome</keyword>
<feature type="signal peptide" evidence="2">
    <location>
        <begin position="1"/>
        <end position="22"/>
    </location>
</feature>
<name>A0A2W1LIZ0_9BACL</name>
<dbReference type="EMBL" id="QKRB01000046">
    <property type="protein sequence ID" value="PZD95042.1"/>
    <property type="molecule type" value="Genomic_DNA"/>
</dbReference>
<organism evidence="4 5">
    <name type="scientific">Paenibacillus sambharensis</name>
    <dbReference type="NCBI Taxonomy" id="1803190"/>
    <lineage>
        <taxon>Bacteria</taxon>
        <taxon>Bacillati</taxon>
        <taxon>Bacillota</taxon>
        <taxon>Bacilli</taxon>
        <taxon>Bacillales</taxon>
        <taxon>Paenibacillaceae</taxon>
        <taxon>Paenibacillus</taxon>
    </lineage>
</organism>
<evidence type="ECO:0000313" key="4">
    <source>
        <dbReference type="EMBL" id="PZD95042.1"/>
    </source>
</evidence>
<dbReference type="SUPFAM" id="SSF53807">
    <property type="entry name" value="Helical backbone' metal receptor"/>
    <property type="match status" value="1"/>
</dbReference>
<dbReference type="Gene3D" id="3.40.50.1980">
    <property type="entry name" value="Nitrogenase molybdenum iron protein domain"/>
    <property type="match status" value="2"/>
</dbReference>
<evidence type="ECO:0000256" key="2">
    <source>
        <dbReference type="SAM" id="SignalP"/>
    </source>
</evidence>
<dbReference type="InterPro" id="IPR002491">
    <property type="entry name" value="ABC_transptr_periplasmic_BD"/>
</dbReference>
<evidence type="ECO:0000313" key="5">
    <source>
        <dbReference type="Proteomes" id="UP000249522"/>
    </source>
</evidence>
<dbReference type="Pfam" id="PF01497">
    <property type="entry name" value="Peripla_BP_2"/>
    <property type="match status" value="1"/>
</dbReference>
<feature type="chain" id="PRO_5039164723" evidence="2">
    <location>
        <begin position="23"/>
        <end position="370"/>
    </location>
</feature>
<gene>
    <name evidence="4" type="ORF">DNH61_15510</name>
</gene>
<sequence length="370" mass="40715">MVTIKKAWLTCVGIGLLAAVLAGCGSPEKPASETDYTQAAAEVQSITIKDSIGKEFVFNKPAERVIVLNRNAAEAMKLLQVEDKLVGVGDQTHRFNSYLGLQELPDVGKTNEVSFETIISLQPEVVVAFTNRPSTELESKLEPAGIQVVRLDLHKPDTYTAEFGTLAKMMGAEKRAEEFIRWKEEIEATLAERVQQLKPEDKKRGMAISAGALNTGNYNVFTSRVGEGQGILMAGGVSLDSGLEWDPQSTSTTVKVNAEYVVKENPDFVVLNSSSFGGYDVAEPVEAKAAIDMALKQSVISETNAGKTGQVYFFQTNLLGSDRTYIGAMYLAKHLYPDLFRDIQPETYAREYFESWLDVPFKGTWLYPTP</sequence>
<protein>
    <submittedName>
        <fullName evidence="4">ABC transporter substrate-binding protein</fullName>
    </submittedName>
</protein>
<dbReference type="PROSITE" id="PS51257">
    <property type="entry name" value="PROKAR_LIPOPROTEIN"/>
    <property type="match status" value="1"/>
</dbReference>
<dbReference type="RefSeq" id="WP_111147590.1">
    <property type="nucleotide sequence ID" value="NZ_QKRB01000046.1"/>
</dbReference>
<evidence type="ECO:0000259" key="3">
    <source>
        <dbReference type="PROSITE" id="PS50983"/>
    </source>
</evidence>
<reference evidence="4 5" key="1">
    <citation type="submission" date="2018-06" db="EMBL/GenBank/DDBJ databases">
        <title>Paenibacillus imtechensis sp. nov.</title>
        <authorList>
            <person name="Pinnaka A.K."/>
            <person name="Singh H."/>
            <person name="Kaur M."/>
        </authorList>
    </citation>
    <scope>NUCLEOTIDE SEQUENCE [LARGE SCALE GENOMIC DNA]</scope>
    <source>
        <strain evidence="4 5">SMB1</strain>
    </source>
</reference>